<dbReference type="Pfam" id="PF00440">
    <property type="entry name" value="TetR_N"/>
    <property type="match status" value="1"/>
</dbReference>
<name>A0A9D0ZQ07_9FIRM</name>
<keyword evidence="1 2" id="KW-0238">DNA-binding</keyword>
<organism evidence="4 5">
    <name type="scientific">Candidatus Coprosoma intestinipullorum</name>
    <dbReference type="NCBI Taxonomy" id="2840752"/>
    <lineage>
        <taxon>Bacteria</taxon>
        <taxon>Bacillati</taxon>
        <taxon>Bacillota</taxon>
        <taxon>Bacillota incertae sedis</taxon>
        <taxon>Candidatus Coprosoma</taxon>
    </lineage>
</organism>
<feature type="domain" description="HTH tetR-type" evidence="3">
    <location>
        <begin position="4"/>
        <end position="64"/>
    </location>
</feature>
<dbReference type="Gene3D" id="1.10.357.10">
    <property type="entry name" value="Tetracycline Repressor, domain 2"/>
    <property type="match status" value="1"/>
</dbReference>
<evidence type="ECO:0000313" key="5">
    <source>
        <dbReference type="Proteomes" id="UP000886786"/>
    </source>
</evidence>
<dbReference type="PANTHER" id="PTHR43479:SF11">
    <property type="entry name" value="ACREF_ENVCD OPERON REPRESSOR-RELATED"/>
    <property type="match status" value="1"/>
</dbReference>
<evidence type="ECO:0000256" key="1">
    <source>
        <dbReference type="ARBA" id="ARBA00023125"/>
    </source>
</evidence>
<dbReference type="InterPro" id="IPR009057">
    <property type="entry name" value="Homeodomain-like_sf"/>
</dbReference>
<gene>
    <name evidence="4" type="ORF">IAB27_02000</name>
</gene>
<dbReference type="PROSITE" id="PS50977">
    <property type="entry name" value="HTH_TETR_2"/>
    <property type="match status" value="1"/>
</dbReference>
<sequence>MHNDLRKNEIVNACMKLYDKYQFKDITMKLISEETSFSRPSIYNYFETKEEIFLALFAKEYDEWSDEVKNIYDENVVLSKDEFARKLAYSMKDRERLLKLLSMNMYDLEENSRMERLIEFKKSYKEAVHSVKMCLEKFFPEMSEENITEFLYSFFPFMFGIYPYTVVTDKQRAAMEKAEVNYKYYSIYDMAYMGIRKLLG</sequence>
<dbReference type="InterPro" id="IPR050624">
    <property type="entry name" value="HTH-type_Tx_Regulator"/>
</dbReference>
<dbReference type="InterPro" id="IPR041483">
    <property type="entry name" value="TetR_C_34"/>
</dbReference>
<dbReference type="AlphaFoldDB" id="A0A9D0ZQ07"/>
<evidence type="ECO:0000256" key="2">
    <source>
        <dbReference type="PROSITE-ProRule" id="PRU00335"/>
    </source>
</evidence>
<dbReference type="Proteomes" id="UP000886786">
    <property type="component" value="Unassembled WGS sequence"/>
</dbReference>
<evidence type="ECO:0000313" key="4">
    <source>
        <dbReference type="EMBL" id="HIQ90386.1"/>
    </source>
</evidence>
<proteinExistence type="predicted"/>
<evidence type="ECO:0000259" key="3">
    <source>
        <dbReference type="PROSITE" id="PS50977"/>
    </source>
</evidence>
<comment type="caution">
    <text evidence="4">The sequence shown here is derived from an EMBL/GenBank/DDBJ whole genome shotgun (WGS) entry which is preliminary data.</text>
</comment>
<accession>A0A9D0ZQ07</accession>
<reference evidence="4" key="1">
    <citation type="submission" date="2020-10" db="EMBL/GenBank/DDBJ databases">
        <authorList>
            <person name="Gilroy R."/>
        </authorList>
    </citation>
    <scope>NUCLEOTIDE SEQUENCE</scope>
    <source>
        <strain evidence="4">CHK147-3167</strain>
    </source>
</reference>
<dbReference type="InterPro" id="IPR001647">
    <property type="entry name" value="HTH_TetR"/>
</dbReference>
<dbReference type="GO" id="GO:0003677">
    <property type="term" value="F:DNA binding"/>
    <property type="evidence" value="ECO:0007669"/>
    <property type="project" value="UniProtKB-UniRule"/>
</dbReference>
<feature type="DNA-binding region" description="H-T-H motif" evidence="2">
    <location>
        <begin position="27"/>
        <end position="46"/>
    </location>
</feature>
<reference evidence="4" key="2">
    <citation type="journal article" date="2021" name="PeerJ">
        <title>Extensive microbial diversity within the chicken gut microbiome revealed by metagenomics and culture.</title>
        <authorList>
            <person name="Gilroy R."/>
            <person name="Ravi A."/>
            <person name="Getino M."/>
            <person name="Pursley I."/>
            <person name="Horton D.L."/>
            <person name="Alikhan N.F."/>
            <person name="Baker D."/>
            <person name="Gharbi K."/>
            <person name="Hall N."/>
            <person name="Watson M."/>
            <person name="Adriaenssens E.M."/>
            <person name="Foster-Nyarko E."/>
            <person name="Jarju S."/>
            <person name="Secka A."/>
            <person name="Antonio M."/>
            <person name="Oren A."/>
            <person name="Chaudhuri R.R."/>
            <person name="La Ragione R."/>
            <person name="Hildebrand F."/>
            <person name="Pallen M.J."/>
        </authorList>
    </citation>
    <scope>NUCLEOTIDE SEQUENCE</scope>
    <source>
        <strain evidence="4">CHK147-3167</strain>
    </source>
</reference>
<dbReference type="PANTHER" id="PTHR43479">
    <property type="entry name" value="ACREF/ENVCD OPERON REPRESSOR-RELATED"/>
    <property type="match status" value="1"/>
</dbReference>
<dbReference type="SUPFAM" id="SSF46689">
    <property type="entry name" value="Homeodomain-like"/>
    <property type="match status" value="1"/>
</dbReference>
<dbReference type="Pfam" id="PF17929">
    <property type="entry name" value="TetR_C_34"/>
    <property type="match status" value="1"/>
</dbReference>
<dbReference type="EMBL" id="DVFV01000040">
    <property type="protein sequence ID" value="HIQ90386.1"/>
    <property type="molecule type" value="Genomic_DNA"/>
</dbReference>
<protein>
    <submittedName>
        <fullName evidence="4">TetR/AcrR family transcriptional regulator</fullName>
    </submittedName>
</protein>